<name>A0ABP1R153_9HEXA</name>
<dbReference type="EMBL" id="CAXLJM020000049">
    <property type="protein sequence ID" value="CAL8113567.1"/>
    <property type="molecule type" value="Genomic_DNA"/>
</dbReference>
<comment type="caution">
    <text evidence="3">The sequence shown here is derived from an EMBL/GenBank/DDBJ whole genome shotgun (WGS) entry which is preliminary data.</text>
</comment>
<feature type="region of interest" description="Disordered" evidence="2">
    <location>
        <begin position="31"/>
        <end position="62"/>
    </location>
</feature>
<dbReference type="PANTHER" id="PTHR16166:SF93">
    <property type="entry name" value="INTERMEMBRANE LIPID TRANSFER PROTEIN VPS13"/>
    <property type="match status" value="1"/>
</dbReference>
<evidence type="ECO:0000256" key="2">
    <source>
        <dbReference type="SAM" id="MobiDB-lite"/>
    </source>
</evidence>
<keyword evidence="4" id="KW-1185">Reference proteome</keyword>
<comment type="similarity">
    <text evidence="1">Belongs to the VPS13 family.</text>
</comment>
<evidence type="ECO:0000256" key="1">
    <source>
        <dbReference type="ARBA" id="ARBA00006545"/>
    </source>
</evidence>
<sequence length="324" mass="35887">MIAKREKPESRTSAETATTGSWLLSFFSSSKTATIPTPTPTPVPAPERKPSKESIVSNPPPLEELELTRQDKEDLRIAVGFVKNIAVLNFPEDYIDVEAEALLNEVRIRLYKTTQRKRQTVLDTLLEKVNISIRLRPVGGGFRLDLKMGSIEVYGGDIPSTPSTAAFDTPQIITIANPGTSEYFVRFLYEKAPLDSEVDHRIHLEGLALQFTYDDPSITKLIEFFEASSKKREKKLGNIPATSVLNRILQFKSASTTRLLKLMENKGKVEACVCLVAPYIVIPQDANSKGKSNFFVVHLGEVNLFGTIIGGTICTNGICTDVIR</sequence>
<evidence type="ECO:0000313" key="3">
    <source>
        <dbReference type="EMBL" id="CAL8113567.1"/>
    </source>
</evidence>
<dbReference type="Proteomes" id="UP001642540">
    <property type="component" value="Unassembled WGS sequence"/>
</dbReference>
<evidence type="ECO:0008006" key="5">
    <source>
        <dbReference type="Google" id="ProtNLM"/>
    </source>
</evidence>
<gene>
    <name evidence="3" type="ORF">ODALV1_LOCUS16075</name>
</gene>
<protein>
    <recommendedName>
        <fullName evidence="5">Cyclic nucleotide-binding domain-containing protein</fullName>
    </recommendedName>
</protein>
<dbReference type="InterPro" id="IPR026847">
    <property type="entry name" value="VPS13"/>
</dbReference>
<organism evidence="3 4">
    <name type="scientific">Orchesella dallaii</name>
    <dbReference type="NCBI Taxonomy" id="48710"/>
    <lineage>
        <taxon>Eukaryota</taxon>
        <taxon>Metazoa</taxon>
        <taxon>Ecdysozoa</taxon>
        <taxon>Arthropoda</taxon>
        <taxon>Hexapoda</taxon>
        <taxon>Collembola</taxon>
        <taxon>Entomobryomorpha</taxon>
        <taxon>Entomobryoidea</taxon>
        <taxon>Orchesellidae</taxon>
        <taxon>Orchesellinae</taxon>
        <taxon>Orchesella</taxon>
    </lineage>
</organism>
<reference evidence="3 4" key="1">
    <citation type="submission" date="2024-08" db="EMBL/GenBank/DDBJ databases">
        <authorList>
            <person name="Cucini C."/>
            <person name="Frati F."/>
        </authorList>
    </citation>
    <scope>NUCLEOTIDE SEQUENCE [LARGE SCALE GENOMIC DNA]</scope>
</reference>
<evidence type="ECO:0000313" key="4">
    <source>
        <dbReference type="Proteomes" id="UP001642540"/>
    </source>
</evidence>
<accession>A0ABP1R153</accession>
<dbReference type="PANTHER" id="PTHR16166">
    <property type="entry name" value="VACUOLAR PROTEIN SORTING-ASSOCIATED PROTEIN VPS13"/>
    <property type="match status" value="1"/>
</dbReference>
<proteinExistence type="inferred from homology"/>